<dbReference type="EMBL" id="LAVV01006683">
    <property type="protein sequence ID" value="KNZ58791.1"/>
    <property type="molecule type" value="Genomic_DNA"/>
</dbReference>
<evidence type="ECO:0000313" key="1">
    <source>
        <dbReference type="EMBL" id="KNZ58791.1"/>
    </source>
</evidence>
<evidence type="ECO:0000313" key="2">
    <source>
        <dbReference type="Proteomes" id="UP000037035"/>
    </source>
</evidence>
<protein>
    <submittedName>
        <fullName evidence="1">Uncharacterized protein</fullName>
    </submittedName>
</protein>
<name>A0A0L6VDE0_9BASI</name>
<sequence length="171" mass="19414">MGLASLTLHCDNHNPLPSHTEFNQKLQSISNIHCCLVISSNHCTTHTQYNTQSSSPGTMTSSHPQKVPPVLTMRVKLTKFESIPRDETHSLIVSQRTLTLCKEDWGLILIVTQQADNLEETITTYFNRGLTIQQIHHALKTSHNYQSLKSLKRKLNIIFQDAPIFTLTPKR</sequence>
<dbReference type="PANTHER" id="PTHR46177:SF1">
    <property type="entry name" value="INTEGRASE CATALYTIC DOMAIN-CONTAINING PROTEIN"/>
    <property type="match status" value="1"/>
</dbReference>
<dbReference type="PANTHER" id="PTHR46177">
    <property type="entry name" value="INTEGRASE CATALYTIC DOMAIN-CONTAINING PROTEIN"/>
    <property type="match status" value="1"/>
</dbReference>
<keyword evidence="2" id="KW-1185">Reference proteome</keyword>
<gene>
    <name evidence="1" type="ORF">VP01_1861g3</name>
</gene>
<dbReference type="VEuPathDB" id="FungiDB:VP01_1861g3"/>
<comment type="caution">
    <text evidence="1">The sequence shown here is derived from an EMBL/GenBank/DDBJ whole genome shotgun (WGS) entry which is preliminary data.</text>
</comment>
<accession>A0A0L6VDE0</accession>
<dbReference type="AlphaFoldDB" id="A0A0L6VDE0"/>
<dbReference type="Proteomes" id="UP000037035">
    <property type="component" value="Unassembled WGS sequence"/>
</dbReference>
<organism evidence="1 2">
    <name type="scientific">Puccinia sorghi</name>
    <dbReference type="NCBI Taxonomy" id="27349"/>
    <lineage>
        <taxon>Eukaryota</taxon>
        <taxon>Fungi</taxon>
        <taxon>Dikarya</taxon>
        <taxon>Basidiomycota</taxon>
        <taxon>Pucciniomycotina</taxon>
        <taxon>Pucciniomycetes</taxon>
        <taxon>Pucciniales</taxon>
        <taxon>Pucciniaceae</taxon>
        <taxon>Puccinia</taxon>
    </lineage>
</organism>
<proteinExistence type="predicted"/>
<reference evidence="1 2" key="1">
    <citation type="submission" date="2015-08" db="EMBL/GenBank/DDBJ databases">
        <title>Next Generation Sequencing and Analysis of the Genome of Puccinia sorghi L Schw, the Causal Agent of Maize Common Rust.</title>
        <authorList>
            <person name="Rochi L."/>
            <person name="Burguener G."/>
            <person name="Darino M."/>
            <person name="Turjanski A."/>
            <person name="Kreff E."/>
            <person name="Dieguez M.J."/>
            <person name="Sacco F."/>
        </authorList>
    </citation>
    <scope>NUCLEOTIDE SEQUENCE [LARGE SCALE GENOMIC DNA]</scope>
    <source>
        <strain evidence="1 2">RO10H11247</strain>
    </source>
</reference>